<feature type="region of interest" description="Disordered" evidence="1">
    <location>
        <begin position="71"/>
        <end position="91"/>
    </location>
</feature>
<feature type="region of interest" description="Disordered" evidence="1">
    <location>
        <begin position="223"/>
        <end position="249"/>
    </location>
</feature>
<organism evidence="2 3">
    <name type="scientific">Mytilus coruscus</name>
    <name type="common">Sea mussel</name>
    <dbReference type="NCBI Taxonomy" id="42192"/>
    <lineage>
        <taxon>Eukaryota</taxon>
        <taxon>Metazoa</taxon>
        <taxon>Spiralia</taxon>
        <taxon>Lophotrochozoa</taxon>
        <taxon>Mollusca</taxon>
        <taxon>Bivalvia</taxon>
        <taxon>Autobranchia</taxon>
        <taxon>Pteriomorphia</taxon>
        <taxon>Mytilida</taxon>
        <taxon>Mytiloidea</taxon>
        <taxon>Mytilidae</taxon>
        <taxon>Mytilinae</taxon>
        <taxon>Mytilus</taxon>
    </lineage>
</organism>
<evidence type="ECO:0000313" key="2">
    <source>
        <dbReference type="EMBL" id="CAC5369497.1"/>
    </source>
</evidence>
<dbReference type="OrthoDB" id="10613741at2759"/>
<evidence type="ECO:0000256" key="1">
    <source>
        <dbReference type="SAM" id="MobiDB-lite"/>
    </source>
</evidence>
<proteinExistence type="predicted"/>
<keyword evidence="3" id="KW-1185">Reference proteome</keyword>
<sequence>MDDYVQNIMSEAKKLEDIQVKSSVNDEIKSEEINEKKKEEIQVNSSIPDEMKSDEINEMKKEKLEKIEIKSSTPDEIKSNEISERKKDEVMKTNENKATVTLDEIKDDSSKDIAMVVVDEVKVDETDKMSTASETDNCSVSSSVIESYVNHVLATATEQTVTHIAVSKQENKEHKVIPLPVNIKPDVLLQEADVVKDASRKTIPATEIKVPESKPKTIVVKEQNEISTAVSSSETSPNSNPTTDYNKDTIAEQKSVSDAATDEHLRCKVEQQSVAESTISPKSEFDGPSNTDPTVNLQENIDSTADTVSLMSVSSSVVLEYVGNVLDTVKGELTSDEKVESNQIPDIQKDCQSHSLTQNDMQRTSEKLYHKKKM</sequence>
<protein>
    <submittedName>
        <fullName evidence="2">Uncharacterized protein</fullName>
    </submittedName>
</protein>
<gene>
    <name evidence="2" type="ORF">MCOR_8673</name>
</gene>
<dbReference type="AlphaFoldDB" id="A0A6J8AKZ6"/>
<feature type="region of interest" description="Disordered" evidence="1">
    <location>
        <begin position="270"/>
        <end position="294"/>
    </location>
</feature>
<name>A0A6J8AKZ6_MYTCO</name>
<feature type="compositionally biased region" description="Low complexity" evidence="1">
    <location>
        <begin position="227"/>
        <end position="243"/>
    </location>
</feature>
<reference evidence="2 3" key="1">
    <citation type="submission" date="2020-06" db="EMBL/GenBank/DDBJ databases">
        <authorList>
            <person name="Li R."/>
            <person name="Bekaert M."/>
        </authorList>
    </citation>
    <scope>NUCLEOTIDE SEQUENCE [LARGE SCALE GENOMIC DNA]</scope>
    <source>
        <strain evidence="3">wild</strain>
    </source>
</reference>
<dbReference type="EMBL" id="CACVKT020001605">
    <property type="protein sequence ID" value="CAC5369497.1"/>
    <property type="molecule type" value="Genomic_DNA"/>
</dbReference>
<feature type="compositionally biased region" description="Polar residues" evidence="1">
    <location>
        <begin position="270"/>
        <end position="281"/>
    </location>
</feature>
<accession>A0A6J8AKZ6</accession>
<dbReference type="Proteomes" id="UP000507470">
    <property type="component" value="Unassembled WGS sequence"/>
</dbReference>
<evidence type="ECO:0000313" key="3">
    <source>
        <dbReference type="Proteomes" id="UP000507470"/>
    </source>
</evidence>